<evidence type="ECO:0000313" key="1">
    <source>
        <dbReference type="EMBL" id="GGK42529.1"/>
    </source>
</evidence>
<name>A0A917V673_9HYPH</name>
<evidence type="ECO:0000313" key="2">
    <source>
        <dbReference type="Proteomes" id="UP000600449"/>
    </source>
</evidence>
<sequence length="97" mass="11068">MLLITCPHCGPRPELEFRYGGEAHVARPADPSALDDREWSEFLFVRNNPKGVFAERWNHAHGCQRWFNALRDTHTDAFVTTYPAGTARPDMAAEDVR</sequence>
<gene>
    <name evidence="1" type="primary">soxD</name>
    <name evidence="1" type="ORF">GCM10011322_32100</name>
</gene>
<keyword evidence="2" id="KW-1185">Reference proteome</keyword>
<accession>A0A917V673</accession>
<dbReference type="EMBL" id="BMMF01000009">
    <property type="protein sequence ID" value="GGK42529.1"/>
    <property type="molecule type" value="Genomic_DNA"/>
</dbReference>
<dbReference type="RefSeq" id="WP_188914253.1">
    <property type="nucleotide sequence ID" value="NZ_BMMF01000009.1"/>
</dbReference>
<proteinExistence type="predicted"/>
<dbReference type="Proteomes" id="UP000600449">
    <property type="component" value="Unassembled WGS sequence"/>
</dbReference>
<reference evidence="1 2" key="1">
    <citation type="journal article" date="2014" name="Int. J. Syst. Evol. Microbiol.">
        <title>Complete genome sequence of Corynebacterium casei LMG S-19264T (=DSM 44701T), isolated from a smear-ripened cheese.</title>
        <authorList>
            <consortium name="US DOE Joint Genome Institute (JGI-PGF)"/>
            <person name="Walter F."/>
            <person name="Albersmeier A."/>
            <person name="Kalinowski J."/>
            <person name="Ruckert C."/>
        </authorList>
    </citation>
    <scope>NUCLEOTIDE SEQUENCE [LARGE SCALE GENOMIC DNA]</scope>
    <source>
        <strain evidence="1 2">CGMCC 1.9161</strain>
    </source>
</reference>
<dbReference type="AlphaFoldDB" id="A0A917V673"/>
<dbReference type="Gene3D" id="3.30.2270.10">
    <property type="entry name" value="Folate-binding superfamily"/>
    <property type="match status" value="1"/>
</dbReference>
<organism evidence="1 2">
    <name type="scientific">Salinarimonas ramus</name>
    <dbReference type="NCBI Taxonomy" id="690164"/>
    <lineage>
        <taxon>Bacteria</taxon>
        <taxon>Pseudomonadati</taxon>
        <taxon>Pseudomonadota</taxon>
        <taxon>Alphaproteobacteria</taxon>
        <taxon>Hyphomicrobiales</taxon>
        <taxon>Salinarimonadaceae</taxon>
        <taxon>Salinarimonas</taxon>
    </lineage>
</organism>
<dbReference type="InterPro" id="IPR006279">
    <property type="entry name" value="SoxD"/>
</dbReference>
<dbReference type="InterPro" id="IPR038561">
    <property type="entry name" value="SoxD_sf"/>
</dbReference>
<dbReference type="Pfam" id="PF04267">
    <property type="entry name" value="SoxD"/>
    <property type="match status" value="1"/>
</dbReference>
<comment type="caution">
    <text evidence="1">The sequence shown here is derived from an EMBL/GenBank/DDBJ whole genome shotgun (WGS) entry which is preliminary data.</text>
</comment>
<dbReference type="NCBIfam" id="TIGR01374">
    <property type="entry name" value="soxD"/>
    <property type="match status" value="1"/>
</dbReference>
<dbReference type="GO" id="GO:0008115">
    <property type="term" value="F:sarcosine oxidase activity"/>
    <property type="evidence" value="ECO:0007669"/>
    <property type="project" value="InterPro"/>
</dbReference>
<dbReference type="GO" id="GO:0046653">
    <property type="term" value="P:tetrahydrofolate metabolic process"/>
    <property type="evidence" value="ECO:0007669"/>
    <property type="project" value="InterPro"/>
</dbReference>
<protein>
    <submittedName>
        <fullName evidence="1">Sarcosine oxidase subunit delta</fullName>
    </submittedName>
</protein>